<dbReference type="InterPro" id="IPR051818">
    <property type="entry name" value="TPP_dependent_decarboxylase"/>
</dbReference>
<dbReference type="PANTHER" id="PTHR42818">
    <property type="entry name" value="SULFOPYRUVATE DECARBOXYLASE SUBUNIT ALPHA"/>
    <property type="match status" value="1"/>
</dbReference>
<protein>
    <submittedName>
        <fullName evidence="4">Sulfopyruvate decarboxylase subunit alpha</fullName>
    </submittedName>
</protein>
<feature type="domain" description="Thiamine pyrophosphate enzyme N-terminal TPP-binding" evidence="3">
    <location>
        <begin position="18"/>
        <end position="107"/>
    </location>
</feature>
<name>A0A3N1GMC4_9ACTN</name>
<sequence length="173" mass="17779">MSTLTTSALSLPAQLRNELREQGFGPHFGTPCGVLAPLYEAMDGGDGVTTIPREDNAVGVAAGAALSGRSPIVLMQNSGFGQSVNAIASLVVPYGIPILFIVSMRGVAPDDTAENEGMGTLTEPICRLLGLPTVHLDSAADAAAVAASLAEQVIVRREPAVLLVAPDAFGWRA</sequence>
<dbReference type="GO" id="GO:0016831">
    <property type="term" value="F:carboxy-lyase activity"/>
    <property type="evidence" value="ECO:0007669"/>
    <property type="project" value="UniProtKB-KW"/>
</dbReference>
<gene>
    <name evidence="4" type="ORF">EDD30_4258</name>
</gene>
<reference evidence="4 5" key="1">
    <citation type="submission" date="2018-11" db="EMBL/GenBank/DDBJ databases">
        <title>Sequencing the genomes of 1000 actinobacteria strains.</title>
        <authorList>
            <person name="Klenk H.-P."/>
        </authorList>
    </citation>
    <scope>NUCLEOTIDE SEQUENCE [LARGE SCALE GENOMIC DNA]</scope>
    <source>
        <strain evidence="4 5">DSM 43634</strain>
    </source>
</reference>
<keyword evidence="2" id="KW-0456">Lyase</keyword>
<evidence type="ECO:0000259" key="3">
    <source>
        <dbReference type="Pfam" id="PF02776"/>
    </source>
</evidence>
<evidence type="ECO:0000313" key="5">
    <source>
        <dbReference type="Proteomes" id="UP000271683"/>
    </source>
</evidence>
<dbReference type="PANTHER" id="PTHR42818:SF1">
    <property type="entry name" value="SULFOPYRUVATE DECARBOXYLASE"/>
    <property type="match status" value="1"/>
</dbReference>
<evidence type="ECO:0000313" key="4">
    <source>
        <dbReference type="EMBL" id="ROP31359.1"/>
    </source>
</evidence>
<dbReference type="AlphaFoldDB" id="A0A3N1GMC4"/>
<dbReference type="InterPro" id="IPR012001">
    <property type="entry name" value="Thiamin_PyroP_enz_TPP-bd_dom"/>
</dbReference>
<dbReference type="Proteomes" id="UP000271683">
    <property type="component" value="Unassembled WGS sequence"/>
</dbReference>
<dbReference type="GO" id="GO:0030976">
    <property type="term" value="F:thiamine pyrophosphate binding"/>
    <property type="evidence" value="ECO:0007669"/>
    <property type="project" value="InterPro"/>
</dbReference>
<evidence type="ECO:0000256" key="1">
    <source>
        <dbReference type="ARBA" id="ARBA00022793"/>
    </source>
</evidence>
<dbReference type="Gene3D" id="3.40.50.970">
    <property type="match status" value="1"/>
</dbReference>
<dbReference type="EMBL" id="RJKL01000001">
    <property type="protein sequence ID" value="ROP31359.1"/>
    <property type="molecule type" value="Genomic_DNA"/>
</dbReference>
<evidence type="ECO:0000256" key="2">
    <source>
        <dbReference type="ARBA" id="ARBA00023239"/>
    </source>
</evidence>
<accession>A0A3N1GMC4</accession>
<dbReference type="GO" id="GO:0000287">
    <property type="term" value="F:magnesium ion binding"/>
    <property type="evidence" value="ECO:0007669"/>
    <property type="project" value="UniProtKB-ARBA"/>
</dbReference>
<dbReference type="SUPFAM" id="SSF52518">
    <property type="entry name" value="Thiamin diphosphate-binding fold (THDP-binding)"/>
    <property type="match status" value="1"/>
</dbReference>
<dbReference type="Pfam" id="PF02776">
    <property type="entry name" value="TPP_enzyme_N"/>
    <property type="match status" value="1"/>
</dbReference>
<organism evidence="4 5">
    <name type="scientific">Couchioplanes caeruleus</name>
    <dbReference type="NCBI Taxonomy" id="56438"/>
    <lineage>
        <taxon>Bacteria</taxon>
        <taxon>Bacillati</taxon>
        <taxon>Actinomycetota</taxon>
        <taxon>Actinomycetes</taxon>
        <taxon>Micromonosporales</taxon>
        <taxon>Micromonosporaceae</taxon>
        <taxon>Couchioplanes</taxon>
    </lineage>
</organism>
<dbReference type="RefSeq" id="WP_123678435.1">
    <property type="nucleotide sequence ID" value="NZ_RJKL01000001.1"/>
</dbReference>
<keyword evidence="4" id="KW-0670">Pyruvate</keyword>
<dbReference type="InterPro" id="IPR029061">
    <property type="entry name" value="THDP-binding"/>
</dbReference>
<comment type="caution">
    <text evidence="4">The sequence shown here is derived from an EMBL/GenBank/DDBJ whole genome shotgun (WGS) entry which is preliminary data.</text>
</comment>
<proteinExistence type="predicted"/>
<dbReference type="OrthoDB" id="9785953at2"/>
<keyword evidence="1" id="KW-0210">Decarboxylase</keyword>